<organism evidence="2 3">
    <name type="scientific">Paraburkholderia pallida</name>
    <dbReference type="NCBI Taxonomy" id="2547399"/>
    <lineage>
        <taxon>Bacteria</taxon>
        <taxon>Pseudomonadati</taxon>
        <taxon>Pseudomonadota</taxon>
        <taxon>Betaproteobacteria</taxon>
        <taxon>Burkholderiales</taxon>
        <taxon>Burkholderiaceae</taxon>
        <taxon>Paraburkholderia</taxon>
    </lineage>
</organism>
<evidence type="ECO:0000256" key="1">
    <source>
        <dbReference type="SAM" id="MobiDB-lite"/>
    </source>
</evidence>
<name>A0A4P7CJS0_9BURK</name>
<reference evidence="2 3" key="1">
    <citation type="submission" date="2019-03" db="EMBL/GenBank/DDBJ databases">
        <title>Paraburkholderia sp. 7MH5, isolated from subtropical forest soil.</title>
        <authorList>
            <person name="Gao Z.-H."/>
            <person name="Qiu L.-H."/>
        </authorList>
    </citation>
    <scope>NUCLEOTIDE SEQUENCE [LARGE SCALE GENOMIC DNA]</scope>
    <source>
        <strain evidence="2 3">7MH5</strain>
    </source>
</reference>
<dbReference type="OrthoDB" id="9103505at2"/>
<sequence>MREYRDKVIEELAVCTCDRCGRRMTPDEPAEWYERVSLGWRCGFDSIFGDGARVSLDLCQGCVRDTLGQWLCIDAPDAPTDHAGLRGPAALTPVREQQVSANGLPTTLKGAVRHEGEAAGTESMKAAIAAAPADAGGGRQLTDATQPAPEFHWNYRVMEFHEGGETWREFREVYYRNGEPEGYSSVYASPCWDDDDEAARRILDRMRDALARPILRPGDFRRREEQGGAGNDGV</sequence>
<feature type="region of interest" description="Disordered" evidence="1">
    <location>
        <begin position="214"/>
        <end position="234"/>
    </location>
</feature>
<proteinExistence type="predicted"/>
<keyword evidence="3" id="KW-1185">Reference proteome</keyword>
<gene>
    <name evidence="2" type="ORF">E1956_01140</name>
</gene>
<dbReference type="AlphaFoldDB" id="A0A4P7CJS0"/>
<dbReference type="EMBL" id="CP038148">
    <property type="protein sequence ID" value="QBQ95920.1"/>
    <property type="molecule type" value="Genomic_DNA"/>
</dbReference>
<dbReference type="Proteomes" id="UP000295727">
    <property type="component" value="Chromosome 1"/>
</dbReference>
<protein>
    <submittedName>
        <fullName evidence="2">Uncharacterized protein</fullName>
    </submittedName>
</protein>
<dbReference type="RefSeq" id="WP_134746689.1">
    <property type="nucleotide sequence ID" value="NZ_CP038148.1"/>
</dbReference>
<evidence type="ECO:0000313" key="2">
    <source>
        <dbReference type="EMBL" id="QBQ95920.1"/>
    </source>
</evidence>
<accession>A0A4P7CJS0</accession>
<dbReference type="KEGG" id="ppai:E1956_01140"/>
<evidence type="ECO:0000313" key="3">
    <source>
        <dbReference type="Proteomes" id="UP000295727"/>
    </source>
</evidence>